<organism evidence="1 2">
    <name type="scientific">Leptolyngbya boryana NIES-2135</name>
    <dbReference type="NCBI Taxonomy" id="1973484"/>
    <lineage>
        <taxon>Bacteria</taxon>
        <taxon>Bacillati</taxon>
        <taxon>Cyanobacteriota</taxon>
        <taxon>Cyanophyceae</taxon>
        <taxon>Leptolyngbyales</taxon>
        <taxon>Leptolyngbyaceae</taxon>
        <taxon>Leptolyngbya group</taxon>
        <taxon>Leptolyngbya</taxon>
    </lineage>
</organism>
<gene>
    <name evidence="1" type="ORF">NIES2135_02300</name>
</gene>
<dbReference type="AlphaFoldDB" id="A0A1Z4J9I2"/>
<protein>
    <submittedName>
        <fullName evidence="1">Uncharacterized protein</fullName>
    </submittedName>
</protein>
<proteinExistence type="predicted"/>
<evidence type="ECO:0000313" key="1">
    <source>
        <dbReference type="EMBL" id="BAY53425.1"/>
    </source>
</evidence>
<evidence type="ECO:0000313" key="2">
    <source>
        <dbReference type="Proteomes" id="UP000217895"/>
    </source>
</evidence>
<dbReference type="Proteomes" id="UP000217895">
    <property type="component" value="Chromosome"/>
</dbReference>
<dbReference type="EMBL" id="AP018203">
    <property type="protein sequence ID" value="BAY53425.1"/>
    <property type="molecule type" value="Genomic_DNA"/>
</dbReference>
<reference evidence="1 2" key="1">
    <citation type="submission" date="2017-06" db="EMBL/GenBank/DDBJ databases">
        <title>Genome sequencing of cyanobaciteial culture collection at National Institute for Environmental Studies (NIES).</title>
        <authorList>
            <person name="Hirose Y."/>
            <person name="Shimura Y."/>
            <person name="Fujisawa T."/>
            <person name="Nakamura Y."/>
            <person name="Kawachi M."/>
        </authorList>
    </citation>
    <scope>NUCLEOTIDE SEQUENCE [LARGE SCALE GENOMIC DNA]</scope>
    <source>
        <strain evidence="1 2">NIES-2135</strain>
    </source>
</reference>
<name>A0A1Z4J9I2_LEPBY</name>
<sequence length="218" mass="25001">MEELLSQLERLGFYQHEEPGMMSVLKSLSEKNSSPWLTEGQQQHIDLASAVEDDQTEIIEGVLWLHHPRPYNRLFAISREDFYECFPDWFEAMQPVLESRGVLIAAIDEYWTGKGDKGIILNHNMFLLCPGVLDQSHSLTKWNYSTAQALILINHLLAQATSDEQVYVVKELDEDTLYIAFLSSQMCQLISASPILETEKPKLVETFFSEVLKNPHNN</sequence>
<keyword evidence="2" id="KW-1185">Reference proteome</keyword>
<accession>A0A1Z4J9I2</accession>